<protein>
    <recommendedName>
        <fullName evidence="5">Mitochondrial cardiolipin hydrolase</fullName>
    </recommendedName>
</protein>
<evidence type="ECO:0000313" key="8">
    <source>
        <dbReference type="EMBL" id="GBF99930.1"/>
    </source>
</evidence>
<dbReference type="PANTHER" id="PTHR43856">
    <property type="entry name" value="CARDIOLIPIN HYDROLASE"/>
    <property type="match status" value="1"/>
</dbReference>
<proteinExistence type="inferred from homology"/>
<evidence type="ECO:0000313" key="9">
    <source>
        <dbReference type="Proteomes" id="UP000247498"/>
    </source>
</evidence>
<dbReference type="GO" id="GO:0016891">
    <property type="term" value="F:RNA endonuclease activity producing 5'-phosphomonoesters, hydrolytic mechanism"/>
    <property type="evidence" value="ECO:0007669"/>
    <property type="project" value="TreeGrafter"/>
</dbReference>
<keyword evidence="1" id="KW-0378">Hydrolase</keyword>
<comment type="caution">
    <text evidence="8">The sequence shown here is derived from an EMBL/GenBank/DDBJ whole genome shotgun (WGS) entry which is preliminary data.</text>
</comment>
<dbReference type="GO" id="GO:0005739">
    <property type="term" value="C:mitochondrion"/>
    <property type="evidence" value="ECO:0007669"/>
    <property type="project" value="TreeGrafter"/>
</dbReference>
<sequence length="239" mass="25483">MNLVSLGVKLALAWRLVPVLPALVGKMGGCISTFLETETLRSRVAQLERQLAAGGGGGAAAPGGGGSVSVVAAPAGGEVLFFPDPAMPCRNGKGCRRNNCTYAHGDTSLIRLLQWLGAAKQTLDVCVFSITCDELSEALLAAHNRGVRVRIISDNDQMATKGSDIERLKAAGMPVRWDKDAAHMHHKFMVLDSRFAMTGSFNWTRAGVLENQENVVILDAPGIAAKYAEKFESLWAAYA</sequence>
<reference evidence="8 9" key="1">
    <citation type="journal article" date="2018" name="Sci. Rep.">
        <title>Raphidocelis subcapitata (=Pseudokirchneriella subcapitata) provides an insight into genome evolution and environmental adaptations in the Sphaeropleales.</title>
        <authorList>
            <person name="Suzuki S."/>
            <person name="Yamaguchi H."/>
            <person name="Nakajima N."/>
            <person name="Kawachi M."/>
        </authorList>
    </citation>
    <scope>NUCLEOTIDE SEQUENCE [LARGE SCALE GENOMIC DNA]</scope>
    <source>
        <strain evidence="8 9">NIES-35</strain>
    </source>
</reference>
<name>A0A2V0PPG5_9CHLO</name>
<evidence type="ECO:0000256" key="6">
    <source>
        <dbReference type="SAM" id="SignalP"/>
    </source>
</evidence>
<evidence type="ECO:0000256" key="5">
    <source>
        <dbReference type="ARBA" id="ARBA00040549"/>
    </source>
</evidence>
<keyword evidence="2" id="KW-0442">Lipid degradation</keyword>
<evidence type="ECO:0000256" key="2">
    <source>
        <dbReference type="ARBA" id="ARBA00022963"/>
    </source>
</evidence>
<gene>
    <name evidence="8" type="ORF">Rsub_12623</name>
</gene>
<keyword evidence="6" id="KW-0732">Signal</keyword>
<dbReference type="Pfam" id="PF13091">
    <property type="entry name" value="PLDc_2"/>
    <property type="match status" value="1"/>
</dbReference>
<dbReference type="EMBL" id="BDRX01000181">
    <property type="protein sequence ID" value="GBF99930.1"/>
    <property type="molecule type" value="Genomic_DNA"/>
</dbReference>
<keyword evidence="9" id="KW-1185">Reference proteome</keyword>
<dbReference type="PANTHER" id="PTHR43856:SF1">
    <property type="entry name" value="MITOCHONDRIAL CARDIOLIPIN HYDROLASE"/>
    <property type="match status" value="1"/>
</dbReference>
<dbReference type="CDD" id="cd09171">
    <property type="entry name" value="PLDc_vPLD6_like"/>
    <property type="match status" value="1"/>
</dbReference>
<dbReference type="GO" id="GO:0016042">
    <property type="term" value="P:lipid catabolic process"/>
    <property type="evidence" value="ECO:0007669"/>
    <property type="project" value="UniProtKB-KW"/>
</dbReference>
<evidence type="ECO:0000256" key="4">
    <source>
        <dbReference type="ARBA" id="ARBA00038012"/>
    </source>
</evidence>
<dbReference type="Gene3D" id="3.30.870.10">
    <property type="entry name" value="Endonuclease Chain A"/>
    <property type="match status" value="1"/>
</dbReference>
<organism evidence="8 9">
    <name type="scientific">Raphidocelis subcapitata</name>
    <dbReference type="NCBI Taxonomy" id="307507"/>
    <lineage>
        <taxon>Eukaryota</taxon>
        <taxon>Viridiplantae</taxon>
        <taxon>Chlorophyta</taxon>
        <taxon>core chlorophytes</taxon>
        <taxon>Chlorophyceae</taxon>
        <taxon>CS clade</taxon>
        <taxon>Sphaeropleales</taxon>
        <taxon>Selenastraceae</taxon>
        <taxon>Raphidocelis</taxon>
    </lineage>
</organism>
<dbReference type="STRING" id="307507.A0A2V0PPG5"/>
<dbReference type="InterPro" id="IPR025202">
    <property type="entry name" value="PLD-like_dom"/>
</dbReference>
<dbReference type="SUPFAM" id="SSF56024">
    <property type="entry name" value="Phospholipase D/nuclease"/>
    <property type="match status" value="1"/>
</dbReference>
<dbReference type="AlphaFoldDB" id="A0A2V0PPG5"/>
<evidence type="ECO:0000256" key="1">
    <source>
        <dbReference type="ARBA" id="ARBA00022801"/>
    </source>
</evidence>
<evidence type="ECO:0000256" key="3">
    <source>
        <dbReference type="ARBA" id="ARBA00023098"/>
    </source>
</evidence>
<accession>A0A2V0PPG5</accession>
<dbReference type="OrthoDB" id="5205528at2759"/>
<feature type="domain" description="PLD phosphodiesterase" evidence="7">
    <location>
        <begin position="180"/>
        <end position="207"/>
    </location>
</feature>
<dbReference type="Proteomes" id="UP000247498">
    <property type="component" value="Unassembled WGS sequence"/>
</dbReference>
<dbReference type="InterPro" id="IPR051406">
    <property type="entry name" value="PLD_domain"/>
</dbReference>
<dbReference type="InterPro" id="IPR001736">
    <property type="entry name" value="PLipase_D/transphosphatidylase"/>
</dbReference>
<feature type="signal peptide" evidence="6">
    <location>
        <begin position="1"/>
        <end position="21"/>
    </location>
</feature>
<keyword evidence="3" id="KW-0443">Lipid metabolism</keyword>
<dbReference type="PROSITE" id="PS50035">
    <property type="entry name" value="PLD"/>
    <property type="match status" value="1"/>
</dbReference>
<comment type="similarity">
    <text evidence="4">Belongs to the phospholipase D family. MitoPLD/Zucchini subfamily.</text>
</comment>
<dbReference type="InParanoid" id="A0A2V0PPG5"/>
<feature type="chain" id="PRO_5015854268" description="Mitochondrial cardiolipin hydrolase" evidence="6">
    <location>
        <begin position="22"/>
        <end position="239"/>
    </location>
</feature>
<evidence type="ECO:0000259" key="7">
    <source>
        <dbReference type="PROSITE" id="PS50035"/>
    </source>
</evidence>